<sequence>MIPSEVNFHNNKRTELYKIFITDKNFVYINGVNECGYSYEFIKNSELKLYDNYSLQDIVTQKNDMGIKELYIEINEYGIKEFIKLEIENKIKNEDELNITIFSKKIISKINEKETEVKIDELFEFLKVNNILQAFQIIQYIKLKKILNDFDVYKLYVLYSGFLKVSSPRFVEHNVFYLERLVLGLISLEKINLIL</sequence>
<dbReference type="EMBL" id="CP077711">
    <property type="protein sequence ID" value="QXR44531.1"/>
    <property type="molecule type" value="Genomic_DNA"/>
</dbReference>
<proteinExistence type="predicted"/>
<dbReference type="RefSeq" id="WP_023240646.1">
    <property type="nucleotide sequence ID" value="NZ_CP077711.1"/>
</dbReference>
<reference evidence="1" key="1">
    <citation type="submission" date="2018-04" db="EMBL/GenBank/DDBJ databases">
        <authorList>
            <person name="Bell R."/>
        </authorList>
    </citation>
    <scope>NUCLEOTIDE SEQUENCE</scope>
    <source>
        <strain evidence="1">CFSAN058606</strain>
    </source>
</reference>
<evidence type="ECO:0000313" key="1">
    <source>
        <dbReference type="EMBL" id="QXR44531.1"/>
    </source>
</evidence>
<dbReference type="AlphaFoldDB" id="A0A8F6RGN3"/>
<gene>
    <name evidence="1" type="ORF">DAX63_020580</name>
</gene>
<name>A0A8F6RGN3_SALET</name>
<reference evidence="1" key="2">
    <citation type="submission" date="2021-05" db="EMBL/GenBank/DDBJ databases">
        <title>Whole genome sequencing of cultured pathogen.</title>
        <authorList>
            <person name="Hoffmann M."/>
            <person name="Balkey M."/>
            <person name="Luo Y."/>
        </authorList>
    </citation>
    <scope>NUCLEOTIDE SEQUENCE</scope>
    <source>
        <strain evidence="1">CFSAN058606</strain>
    </source>
</reference>
<organism evidence="1">
    <name type="scientific">Salmonella enterica I</name>
    <dbReference type="NCBI Taxonomy" id="59201"/>
    <lineage>
        <taxon>Bacteria</taxon>
        <taxon>Pseudomonadati</taxon>
        <taxon>Pseudomonadota</taxon>
        <taxon>Gammaproteobacteria</taxon>
        <taxon>Enterobacterales</taxon>
        <taxon>Enterobacteriaceae</taxon>
        <taxon>Salmonella</taxon>
    </lineage>
</organism>
<protein>
    <submittedName>
        <fullName evidence="1">Uncharacterized protein</fullName>
    </submittedName>
</protein>
<accession>A0A8F6RGN3</accession>